<organism evidence="2 3">
    <name type="scientific">Paenibacillus phytohabitans</name>
    <dbReference type="NCBI Taxonomy" id="2654978"/>
    <lineage>
        <taxon>Bacteria</taxon>
        <taxon>Bacillati</taxon>
        <taxon>Bacillota</taxon>
        <taxon>Bacilli</taxon>
        <taxon>Bacillales</taxon>
        <taxon>Paenibacillaceae</taxon>
        <taxon>Paenibacillus</taxon>
    </lineage>
</organism>
<gene>
    <name evidence="2" type="ORF">GC101_28235</name>
</gene>
<sequence>MKEDLFTYYNDQASNKALIYSHMYYFHKFYIVLIYFSMLMAISSGISILFLASYPWWCIISLPSTLLLIVFLHALNKVFDKKAMKVLKKHHSIISNPKKWRKSKSDIQFHLISEYLLDNNVYVKWKIEKLIDSYTKDNERRKLSPLVAPSIILAISIPNLTQLLTHIYAYFNALDNVPLNIQNMDSPEITINTTVFFVVFIVSLLIATSISMLNKVKEDIKEMIMDKDGPIRNGLITTLENILYQMND</sequence>
<feature type="transmembrane region" description="Helical" evidence="1">
    <location>
        <begin position="191"/>
        <end position="213"/>
    </location>
</feature>
<keyword evidence="3" id="KW-1185">Reference proteome</keyword>
<feature type="transmembrane region" description="Helical" evidence="1">
    <location>
        <begin position="29"/>
        <end position="48"/>
    </location>
</feature>
<keyword evidence="1" id="KW-0812">Transmembrane</keyword>
<dbReference type="EMBL" id="WHOB01000086">
    <property type="protein sequence ID" value="NOU82757.1"/>
    <property type="molecule type" value="Genomic_DNA"/>
</dbReference>
<keyword evidence="1" id="KW-0472">Membrane</keyword>
<name>A0ABX1YNV6_9BACL</name>
<comment type="caution">
    <text evidence="2">The sequence shown here is derived from an EMBL/GenBank/DDBJ whole genome shotgun (WGS) entry which is preliminary data.</text>
</comment>
<feature type="transmembrane region" description="Helical" evidence="1">
    <location>
        <begin position="146"/>
        <end position="171"/>
    </location>
</feature>
<dbReference type="RefSeq" id="WP_076222778.1">
    <property type="nucleotide sequence ID" value="NZ_WHOB01000086.1"/>
</dbReference>
<proteinExistence type="predicted"/>
<dbReference type="Proteomes" id="UP000596857">
    <property type="component" value="Unassembled WGS sequence"/>
</dbReference>
<evidence type="ECO:0000256" key="1">
    <source>
        <dbReference type="SAM" id="Phobius"/>
    </source>
</evidence>
<reference evidence="2 3" key="1">
    <citation type="submission" date="2019-10" db="EMBL/GenBank/DDBJ databases">
        <title>Description of Paenibacillus terricola sp. nov.</title>
        <authorList>
            <person name="Carlier A."/>
            <person name="Qi S."/>
        </authorList>
    </citation>
    <scope>NUCLEOTIDE SEQUENCE [LARGE SCALE GENOMIC DNA]</scope>
    <source>
        <strain evidence="2 3">LMG 31459</strain>
    </source>
</reference>
<protein>
    <recommendedName>
        <fullName evidence="4">MotA/TolQ/ExbB proton channel domain-containing protein</fullName>
    </recommendedName>
</protein>
<evidence type="ECO:0008006" key="4">
    <source>
        <dbReference type="Google" id="ProtNLM"/>
    </source>
</evidence>
<accession>A0ABX1YNV6</accession>
<keyword evidence="1" id="KW-1133">Transmembrane helix</keyword>
<evidence type="ECO:0000313" key="2">
    <source>
        <dbReference type="EMBL" id="NOU82757.1"/>
    </source>
</evidence>
<feature type="transmembrane region" description="Helical" evidence="1">
    <location>
        <begin position="54"/>
        <end position="75"/>
    </location>
</feature>
<evidence type="ECO:0000313" key="3">
    <source>
        <dbReference type="Proteomes" id="UP000596857"/>
    </source>
</evidence>